<dbReference type="PANTHER" id="PTHR34119:SF1">
    <property type="entry name" value="OS04G0394700 PROTEIN"/>
    <property type="match status" value="1"/>
</dbReference>
<reference evidence="2" key="1">
    <citation type="submission" date="2019-09" db="EMBL/GenBank/DDBJ databases">
        <title>Draft genome information of white flower Hibiscus syriacus.</title>
        <authorList>
            <person name="Kim Y.-M."/>
        </authorList>
    </citation>
    <scope>NUCLEOTIDE SEQUENCE [LARGE SCALE GENOMIC DNA]</scope>
    <source>
        <strain evidence="2">YM2019G1</strain>
    </source>
</reference>
<organism evidence="2 3">
    <name type="scientific">Hibiscus syriacus</name>
    <name type="common">Rose of Sharon</name>
    <dbReference type="NCBI Taxonomy" id="106335"/>
    <lineage>
        <taxon>Eukaryota</taxon>
        <taxon>Viridiplantae</taxon>
        <taxon>Streptophyta</taxon>
        <taxon>Embryophyta</taxon>
        <taxon>Tracheophyta</taxon>
        <taxon>Spermatophyta</taxon>
        <taxon>Magnoliopsida</taxon>
        <taxon>eudicotyledons</taxon>
        <taxon>Gunneridae</taxon>
        <taxon>Pentapetalae</taxon>
        <taxon>rosids</taxon>
        <taxon>malvids</taxon>
        <taxon>Malvales</taxon>
        <taxon>Malvaceae</taxon>
        <taxon>Malvoideae</taxon>
        <taxon>Hibiscus</taxon>
    </lineage>
</organism>
<dbReference type="PANTHER" id="PTHR34119">
    <property type="entry name" value="HYDROXYPROLINE-RICH GLYCOPROTEIN-LIKE"/>
    <property type="match status" value="1"/>
</dbReference>
<accession>A0A6A2Z5V2</accession>
<name>A0A6A2Z5V2_HIBSY</name>
<feature type="region of interest" description="Disordered" evidence="1">
    <location>
        <begin position="157"/>
        <end position="179"/>
    </location>
</feature>
<evidence type="ECO:0000313" key="3">
    <source>
        <dbReference type="Proteomes" id="UP000436088"/>
    </source>
</evidence>
<dbReference type="Proteomes" id="UP000436088">
    <property type="component" value="Unassembled WGS sequence"/>
</dbReference>
<comment type="caution">
    <text evidence="2">The sequence shown here is derived from an EMBL/GenBank/DDBJ whole genome shotgun (WGS) entry which is preliminary data.</text>
</comment>
<dbReference type="AlphaFoldDB" id="A0A6A2Z5V2"/>
<evidence type="ECO:0000313" key="2">
    <source>
        <dbReference type="EMBL" id="KAE8686485.1"/>
    </source>
</evidence>
<gene>
    <name evidence="2" type="ORF">F3Y22_tig00111059pilonHSYRG00052</name>
</gene>
<evidence type="ECO:0000256" key="1">
    <source>
        <dbReference type="SAM" id="MobiDB-lite"/>
    </source>
</evidence>
<sequence length="370" mass="41477">MTAYSLQLQQLQIAYGKVLLMLGKEQFKLQKFVDSYRSHITKTITVPSESLLNELRVVEDYGELSFDYGQNDQDQNMIPASRTPWRKNNIIELALDTMENPERTIVILFHLEGKKEYQPIGPSFAENKSESSVTIQPLPAQKFCFIFSQVSPTAASDSKKSKQAVSGPVRSKQSPNKPVSVEHPRLFWANFENSNVSHARSISKNITKYFPTFVSTPKINELHELPRPPTTSASKSSTFRLGWLFSPLMPRVITTCAQTSGNRYQFRMSQDLASPPLTPISLSRIQPPSTNLETLIDSSQIRINIEDETNNLDADELVGSLQTFELSPGKVKKGKGNASKNLTFPHFGSLTRATNIKGMIGSRHMGLPRE</sequence>
<dbReference type="InterPro" id="IPR037488">
    <property type="entry name" value="At2g33490-like"/>
</dbReference>
<keyword evidence="3" id="KW-1185">Reference proteome</keyword>
<protein>
    <submittedName>
        <fullName evidence="2">Uncharacterized protein</fullName>
    </submittedName>
</protein>
<proteinExistence type="predicted"/>
<dbReference type="EMBL" id="VEPZ02001215">
    <property type="protein sequence ID" value="KAE8686485.1"/>
    <property type="molecule type" value="Genomic_DNA"/>
</dbReference>